<reference evidence="2 3" key="1">
    <citation type="journal article" date="2015" name="Genome Announc.">
        <title>Complete Genome Sequence of Spiroplasma kunkelii Strain CR2-3x, Causal Agent of Corn Stunt Disease in Zea mays L.</title>
        <authorList>
            <person name="Davis R.E."/>
            <person name="Shao J."/>
            <person name="Dally E.L."/>
            <person name="Zhao Y."/>
            <person name="Gasparich G.E."/>
            <person name="Gaynor B.J."/>
            <person name="Athey J.C."/>
            <person name="Harrison N.A."/>
            <person name="Donofrio N."/>
        </authorList>
    </citation>
    <scope>NUCLEOTIDE SEQUENCE [LARGE SCALE GENOMIC DNA]</scope>
    <source>
        <strain evidence="2 3">CR2-3x</strain>
    </source>
</reference>
<dbReference type="AlphaFoldDB" id="A0A0K2JHV3"/>
<accession>A0A0K2JHV3</accession>
<name>A0A0K2JHV3_SPIKU</name>
<evidence type="ECO:0000256" key="1">
    <source>
        <dbReference type="SAM" id="MobiDB-lite"/>
    </source>
</evidence>
<dbReference type="PATRIC" id="fig|273035.7.peg.1392"/>
<organism evidence="2 3">
    <name type="scientific">Spiroplasma kunkelii CR2-3x</name>
    <dbReference type="NCBI Taxonomy" id="273035"/>
    <lineage>
        <taxon>Bacteria</taxon>
        <taxon>Bacillati</taxon>
        <taxon>Mycoplasmatota</taxon>
        <taxon>Mollicutes</taxon>
        <taxon>Entomoplasmatales</taxon>
        <taxon>Spiroplasmataceae</taxon>
        <taxon>Spiroplasma</taxon>
    </lineage>
</organism>
<proteinExistence type="predicted"/>
<feature type="region of interest" description="Disordered" evidence="1">
    <location>
        <begin position="1"/>
        <end position="24"/>
    </location>
</feature>
<protein>
    <submittedName>
        <fullName evidence="2">Uncharacterized protein</fullName>
    </submittedName>
</protein>
<dbReference type="KEGG" id="skn:SKUN_001127"/>
<feature type="compositionally biased region" description="Polar residues" evidence="1">
    <location>
        <begin position="1"/>
        <end position="14"/>
    </location>
</feature>
<dbReference type="RefSeq" id="WP_158500793.1">
    <property type="nucleotide sequence ID" value="NZ_CP010899.1"/>
</dbReference>
<dbReference type="Proteomes" id="UP000062963">
    <property type="component" value="Chromosome"/>
</dbReference>
<keyword evidence="3" id="KW-1185">Reference proteome</keyword>
<evidence type="ECO:0000313" key="3">
    <source>
        <dbReference type="Proteomes" id="UP000062963"/>
    </source>
</evidence>
<sequence length="52" mass="6027">MNQDNHGNIANNVKQETRVKRSFNDNQDEIEASLESIFTDTKILYASFRPIL</sequence>
<dbReference type="EMBL" id="CP010899">
    <property type="protein sequence ID" value="ALA98013.1"/>
    <property type="molecule type" value="Genomic_DNA"/>
</dbReference>
<evidence type="ECO:0000313" key="2">
    <source>
        <dbReference type="EMBL" id="ALA98013.1"/>
    </source>
</evidence>
<gene>
    <name evidence="2" type="ORF">SKUN_001127</name>
</gene>